<comment type="similarity">
    <text evidence="2">Belongs to the peptidase C19 family.</text>
</comment>
<evidence type="ECO:0000313" key="10">
    <source>
        <dbReference type="Proteomes" id="UP000663831"/>
    </source>
</evidence>
<dbReference type="InterPro" id="IPR050185">
    <property type="entry name" value="Ub_carboxyl-term_hydrolase"/>
</dbReference>
<keyword evidence="5" id="KW-0833">Ubl conjugation pathway</keyword>
<evidence type="ECO:0000313" key="9">
    <source>
        <dbReference type="EMBL" id="CAE6495017.1"/>
    </source>
</evidence>
<evidence type="ECO:0000256" key="5">
    <source>
        <dbReference type="ARBA" id="ARBA00022786"/>
    </source>
</evidence>
<evidence type="ECO:0000256" key="7">
    <source>
        <dbReference type="ARBA" id="ARBA00022807"/>
    </source>
</evidence>
<dbReference type="Proteomes" id="UP000663831">
    <property type="component" value="Unassembled WGS sequence"/>
</dbReference>
<dbReference type="EMBL" id="CAJMWV010004210">
    <property type="protein sequence ID" value="CAE6495017.1"/>
    <property type="molecule type" value="Genomic_DNA"/>
</dbReference>
<comment type="caution">
    <text evidence="9">The sequence shown here is derived from an EMBL/GenBank/DDBJ whole genome shotgun (WGS) entry which is preliminary data.</text>
</comment>
<proteinExistence type="inferred from homology"/>
<evidence type="ECO:0000256" key="3">
    <source>
        <dbReference type="ARBA" id="ARBA00012759"/>
    </source>
</evidence>
<dbReference type="SUPFAM" id="SSF54001">
    <property type="entry name" value="Cysteine proteinases"/>
    <property type="match status" value="1"/>
</dbReference>
<organism evidence="9 10">
    <name type="scientific">Rhizoctonia solani</name>
    <dbReference type="NCBI Taxonomy" id="456999"/>
    <lineage>
        <taxon>Eukaryota</taxon>
        <taxon>Fungi</taxon>
        <taxon>Dikarya</taxon>
        <taxon>Basidiomycota</taxon>
        <taxon>Agaricomycotina</taxon>
        <taxon>Agaricomycetes</taxon>
        <taxon>Cantharellales</taxon>
        <taxon>Ceratobasidiaceae</taxon>
        <taxon>Rhizoctonia</taxon>
    </lineage>
</organism>
<evidence type="ECO:0000259" key="8">
    <source>
        <dbReference type="PROSITE" id="PS50235"/>
    </source>
</evidence>
<dbReference type="EC" id="3.4.19.12" evidence="3"/>
<sequence>MKVEVVKDAEMGPVRDVLAKEDAPIKVIQEKGQCASPVQAKDGDLVEALGPQTDLFDLSFSIRSQHPELRLDSTGPTLSHLFGPDSSLFDLWEEFTHPDVQDVRDAQTKSRSGKRSIDIEDCLDEFTKEEQVGEEDLWYCLRCKKHQRRPRSSRYDRSSIFVLHLKRFSNARATPNKIDALVELPINELNPNKRVGERAELGKCVYDMFAVDEHMRGLGAGHYRAYVKNLSDNEWCHRSYVTKLSAEDSVDANAYLLFYRRRASNTKTVVRARVVSNTVPESHKAINMVEESVVHLPDETGPPPFELSYFRSITIT</sequence>
<reference evidence="9" key="1">
    <citation type="submission" date="2021-01" db="EMBL/GenBank/DDBJ databases">
        <authorList>
            <person name="Kaushik A."/>
        </authorList>
    </citation>
    <scope>NUCLEOTIDE SEQUENCE</scope>
    <source>
        <strain evidence="9">AG3-1AP</strain>
    </source>
</reference>
<dbReference type="InterPro" id="IPR038765">
    <property type="entry name" value="Papain-like_cys_pep_sf"/>
</dbReference>
<evidence type="ECO:0000256" key="2">
    <source>
        <dbReference type="ARBA" id="ARBA00009085"/>
    </source>
</evidence>
<evidence type="ECO:0000256" key="4">
    <source>
        <dbReference type="ARBA" id="ARBA00022670"/>
    </source>
</evidence>
<dbReference type="InterPro" id="IPR028889">
    <property type="entry name" value="USP"/>
</dbReference>
<dbReference type="GO" id="GO:0006508">
    <property type="term" value="P:proteolysis"/>
    <property type="evidence" value="ECO:0007669"/>
    <property type="project" value="UniProtKB-KW"/>
</dbReference>
<dbReference type="PANTHER" id="PTHR21646">
    <property type="entry name" value="UBIQUITIN CARBOXYL-TERMINAL HYDROLASE"/>
    <property type="match status" value="1"/>
</dbReference>
<evidence type="ECO:0000256" key="1">
    <source>
        <dbReference type="ARBA" id="ARBA00000707"/>
    </source>
</evidence>
<dbReference type="AlphaFoldDB" id="A0A8H3CTM5"/>
<feature type="domain" description="USP" evidence="8">
    <location>
        <begin position="1"/>
        <end position="262"/>
    </location>
</feature>
<keyword evidence="7" id="KW-0788">Thiol protease</keyword>
<dbReference type="PANTHER" id="PTHR21646:SF24">
    <property type="entry name" value="UBIQUITIN CARBOXYL-TERMINAL HYDROLASE"/>
    <property type="match status" value="1"/>
</dbReference>
<dbReference type="GO" id="GO:0016579">
    <property type="term" value="P:protein deubiquitination"/>
    <property type="evidence" value="ECO:0007669"/>
    <property type="project" value="InterPro"/>
</dbReference>
<evidence type="ECO:0000256" key="6">
    <source>
        <dbReference type="ARBA" id="ARBA00022801"/>
    </source>
</evidence>
<dbReference type="GO" id="GO:0004843">
    <property type="term" value="F:cysteine-type deubiquitinase activity"/>
    <property type="evidence" value="ECO:0007669"/>
    <property type="project" value="UniProtKB-EC"/>
</dbReference>
<dbReference type="InterPro" id="IPR001394">
    <property type="entry name" value="Peptidase_C19_UCH"/>
</dbReference>
<protein>
    <recommendedName>
        <fullName evidence="3">ubiquitinyl hydrolase 1</fullName>
        <ecNumber evidence="3">3.4.19.12</ecNumber>
    </recommendedName>
</protein>
<keyword evidence="4" id="KW-0645">Protease</keyword>
<dbReference type="Pfam" id="PF00443">
    <property type="entry name" value="UCH"/>
    <property type="match status" value="1"/>
</dbReference>
<accession>A0A8H3CTM5</accession>
<comment type="catalytic activity">
    <reaction evidence="1">
        <text>Thiol-dependent hydrolysis of ester, thioester, amide, peptide and isopeptide bonds formed by the C-terminal Gly of ubiquitin (a 76-residue protein attached to proteins as an intracellular targeting signal).</text>
        <dbReference type="EC" id="3.4.19.12"/>
    </reaction>
</comment>
<dbReference type="PROSITE" id="PS50235">
    <property type="entry name" value="USP_3"/>
    <property type="match status" value="1"/>
</dbReference>
<name>A0A8H3CTM5_9AGAM</name>
<gene>
    <name evidence="9" type="ORF">RDB_LOCUS112860</name>
</gene>
<dbReference type="Gene3D" id="3.90.70.10">
    <property type="entry name" value="Cysteine proteinases"/>
    <property type="match status" value="1"/>
</dbReference>
<keyword evidence="6" id="KW-0378">Hydrolase</keyword>